<dbReference type="AlphaFoldDB" id="A0A7K6K2S9"/>
<feature type="non-terminal residue" evidence="1">
    <location>
        <position position="95"/>
    </location>
</feature>
<sequence length="95" mass="10468">GIAAARLTRACPINPRQRGFSSASGCSENLKLLQLLVKSVKQEHRDLGVVFVDIAKAFDTVCHQHIIAGLVQRGVDSHVVHLVSEMYRNITTYIV</sequence>
<keyword evidence="2" id="KW-1185">Reference proteome</keyword>
<reference evidence="1 2" key="1">
    <citation type="submission" date="2019-09" db="EMBL/GenBank/DDBJ databases">
        <title>Bird 10,000 Genomes (B10K) Project - Family phase.</title>
        <authorList>
            <person name="Zhang G."/>
        </authorList>
    </citation>
    <scope>NUCLEOTIDE SEQUENCE [LARGE SCALE GENOMIC DNA]</scope>
    <source>
        <strain evidence="1">B10K-DU-029-42</strain>
        <tissue evidence="1">Muscle</tissue>
    </source>
</reference>
<accession>A0A7K6K2S9</accession>
<organism evidence="1 2">
    <name type="scientific">Oreocharis arfaki</name>
    <name type="common">tit berrypecker</name>
    <dbReference type="NCBI Taxonomy" id="979223"/>
    <lineage>
        <taxon>Eukaryota</taxon>
        <taxon>Metazoa</taxon>
        <taxon>Chordata</taxon>
        <taxon>Craniata</taxon>
        <taxon>Vertebrata</taxon>
        <taxon>Euteleostomi</taxon>
        <taxon>Archelosauria</taxon>
        <taxon>Archosauria</taxon>
        <taxon>Dinosauria</taxon>
        <taxon>Saurischia</taxon>
        <taxon>Theropoda</taxon>
        <taxon>Coelurosauria</taxon>
        <taxon>Aves</taxon>
        <taxon>Neognathae</taxon>
        <taxon>Neoaves</taxon>
        <taxon>Telluraves</taxon>
        <taxon>Australaves</taxon>
        <taxon>Passeriformes</taxon>
        <taxon>Passeroidea</taxon>
        <taxon>Paramythiidae</taxon>
        <taxon>Oreocharis</taxon>
    </lineage>
</organism>
<feature type="non-terminal residue" evidence="1">
    <location>
        <position position="1"/>
    </location>
</feature>
<comment type="caution">
    <text evidence="1">The sequence shown here is derived from an EMBL/GenBank/DDBJ whole genome shotgun (WGS) entry which is preliminary data.</text>
</comment>
<gene>
    <name evidence="1" type="primary">Po22</name>
    <name evidence="1" type="ORF">OREARF_R15312</name>
</gene>
<protein>
    <submittedName>
        <fullName evidence="1">PO22 protein</fullName>
    </submittedName>
</protein>
<evidence type="ECO:0000313" key="1">
    <source>
        <dbReference type="EMBL" id="NWW06917.1"/>
    </source>
</evidence>
<dbReference type="EMBL" id="VZRR01006399">
    <property type="protein sequence ID" value="NWW06917.1"/>
    <property type="molecule type" value="Genomic_DNA"/>
</dbReference>
<evidence type="ECO:0000313" key="2">
    <source>
        <dbReference type="Proteomes" id="UP000542358"/>
    </source>
</evidence>
<dbReference type="Proteomes" id="UP000542358">
    <property type="component" value="Unassembled WGS sequence"/>
</dbReference>
<proteinExistence type="predicted"/>
<name>A0A7K6K2S9_9PASE</name>